<dbReference type="Proteomes" id="UP000002774">
    <property type="component" value="Chromosome"/>
</dbReference>
<comment type="catalytic activity">
    <reaction evidence="1 5 6">
        <text>[protein]-peptidylproline (omega=180) = [protein]-peptidylproline (omega=0)</text>
        <dbReference type="Rhea" id="RHEA:16237"/>
        <dbReference type="Rhea" id="RHEA-COMP:10747"/>
        <dbReference type="Rhea" id="RHEA-COMP:10748"/>
        <dbReference type="ChEBI" id="CHEBI:83833"/>
        <dbReference type="ChEBI" id="CHEBI:83834"/>
        <dbReference type="EC" id="5.2.1.8"/>
    </reaction>
</comment>
<evidence type="ECO:0000256" key="5">
    <source>
        <dbReference type="PROSITE-ProRule" id="PRU00277"/>
    </source>
</evidence>
<protein>
    <recommendedName>
        <fullName evidence="6">Peptidyl-prolyl cis-trans isomerase</fullName>
        <ecNumber evidence="6">5.2.1.8</ecNumber>
    </recommendedName>
</protein>
<dbReference type="InterPro" id="IPR000774">
    <property type="entry name" value="PPIase_FKBP_N"/>
</dbReference>
<evidence type="ECO:0000256" key="1">
    <source>
        <dbReference type="ARBA" id="ARBA00000971"/>
    </source>
</evidence>
<dbReference type="eggNOG" id="COG0545">
    <property type="taxonomic scope" value="Bacteria"/>
</dbReference>
<keyword evidence="7" id="KW-1133">Transmembrane helix</keyword>
<evidence type="ECO:0000256" key="3">
    <source>
        <dbReference type="ARBA" id="ARBA00023110"/>
    </source>
</evidence>
<evidence type="ECO:0000256" key="4">
    <source>
        <dbReference type="ARBA" id="ARBA00023235"/>
    </source>
</evidence>
<dbReference type="InterPro" id="IPR036944">
    <property type="entry name" value="PPIase_FKBP_N_sf"/>
</dbReference>
<dbReference type="Gene3D" id="3.10.50.40">
    <property type="match status" value="1"/>
</dbReference>
<evidence type="ECO:0000259" key="8">
    <source>
        <dbReference type="PROSITE" id="PS50059"/>
    </source>
</evidence>
<keyword evidence="7" id="KW-0812">Transmembrane</keyword>
<evidence type="ECO:0000313" key="9">
    <source>
        <dbReference type="EMBL" id="EHQ29735.1"/>
    </source>
</evidence>
<dbReference type="HOGENOM" id="CLU_013615_0_2_10"/>
<dbReference type="SUPFAM" id="SSF54534">
    <property type="entry name" value="FKBP-like"/>
    <property type="match status" value="1"/>
</dbReference>
<dbReference type="AlphaFoldDB" id="H1Y3G7"/>
<keyword evidence="4 5" id="KW-0413">Isomerase</keyword>
<dbReference type="GO" id="GO:0003755">
    <property type="term" value="F:peptidyl-prolyl cis-trans isomerase activity"/>
    <property type="evidence" value="ECO:0007669"/>
    <property type="project" value="UniProtKB-UniRule"/>
</dbReference>
<reference evidence="9" key="1">
    <citation type="submission" date="2011-09" db="EMBL/GenBank/DDBJ databases">
        <title>The permanent draft genome of Mucilaginibacter paludis DSM 18603.</title>
        <authorList>
            <consortium name="US DOE Joint Genome Institute (JGI-PGF)"/>
            <person name="Lucas S."/>
            <person name="Han J."/>
            <person name="Lapidus A."/>
            <person name="Bruce D."/>
            <person name="Goodwin L."/>
            <person name="Pitluck S."/>
            <person name="Peters L."/>
            <person name="Kyrpides N."/>
            <person name="Mavromatis K."/>
            <person name="Ivanova N."/>
            <person name="Mikhailova N."/>
            <person name="Held B."/>
            <person name="Detter J.C."/>
            <person name="Tapia R."/>
            <person name="Han C."/>
            <person name="Land M."/>
            <person name="Hauser L."/>
            <person name="Markowitz V."/>
            <person name="Cheng J.-F."/>
            <person name="Hugenholtz P."/>
            <person name="Woyke T."/>
            <person name="Wu D."/>
            <person name="Tindall B."/>
            <person name="Brambilla E."/>
            <person name="Klenk H.-P."/>
            <person name="Eisen J.A."/>
        </authorList>
    </citation>
    <scope>NUCLEOTIDE SEQUENCE [LARGE SCALE GENOMIC DNA]</scope>
    <source>
        <strain evidence="9">DSM 18603</strain>
    </source>
</reference>
<keyword evidence="3 5" id="KW-0697">Rotamase</keyword>
<dbReference type="Pfam" id="PF00254">
    <property type="entry name" value="FKBP_C"/>
    <property type="match status" value="1"/>
</dbReference>
<dbReference type="Gene3D" id="1.10.287.460">
    <property type="entry name" value="Peptidyl-prolyl cis-trans isomerase, FKBP-type, N-terminal domain"/>
    <property type="match status" value="1"/>
</dbReference>
<name>H1Y3G7_9SPHI</name>
<feature type="transmembrane region" description="Helical" evidence="7">
    <location>
        <begin position="6"/>
        <end position="23"/>
    </location>
</feature>
<dbReference type="STRING" id="714943.Mucpa_5666"/>
<proteinExistence type="inferred from homology"/>
<accession>H1Y3G7</accession>
<evidence type="ECO:0000256" key="2">
    <source>
        <dbReference type="ARBA" id="ARBA00006577"/>
    </source>
</evidence>
<evidence type="ECO:0000313" key="10">
    <source>
        <dbReference type="Proteomes" id="UP000002774"/>
    </source>
</evidence>
<dbReference type="InterPro" id="IPR046357">
    <property type="entry name" value="PPIase_dom_sf"/>
</dbReference>
<dbReference type="PROSITE" id="PS50059">
    <property type="entry name" value="FKBP_PPIASE"/>
    <property type="match status" value="1"/>
</dbReference>
<dbReference type="EMBL" id="CM001403">
    <property type="protein sequence ID" value="EHQ29735.1"/>
    <property type="molecule type" value="Genomic_DNA"/>
</dbReference>
<comment type="similarity">
    <text evidence="2 6">Belongs to the FKBP-type PPIase family.</text>
</comment>
<evidence type="ECO:0000256" key="6">
    <source>
        <dbReference type="RuleBase" id="RU003915"/>
    </source>
</evidence>
<dbReference type="EC" id="5.2.1.8" evidence="6"/>
<sequence>MNLPNSIYLSIFCIVFFVAMLIFPKISKSQNVDTVSYLYGNMLGKSLASKGVEKLNFDLLLEGVKDGIVLKSRYPDSITRHLIRLFESAAWKSKYEANIKLGERFLFENQKKENVIVTPSGLQYQIIKLGKGEIPKPEDVLTVNYKGELVNGLVFDNSYDRGQPVIVKINQVIKGWKEILQLMPFGSKFRVFIPYQLGYGVGGTNDIPPYSTLIFELELISLVK</sequence>
<dbReference type="InterPro" id="IPR001179">
    <property type="entry name" value="PPIase_FKBP_dom"/>
</dbReference>
<dbReference type="PANTHER" id="PTHR43811">
    <property type="entry name" value="FKBP-TYPE PEPTIDYL-PROLYL CIS-TRANS ISOMERASE FKPA"/>
    <property type="match status" value="1"/>
</dbReference>
<organism evidence="9 10">
    <name type="scientific">Mucilaginibacter paludis DSM 18603</name>
    <dbReference type="NCBI Taxonomy" id="714943"/>
    <lineage>
        <taxon>Bacteria</taxon>
        <taxon>Pseudomonadati</taxon>
        <taxon>Bacteroidota</taxon>
        <taxon>Sphingobacteriia</taxon>
        <taxon>Sphingobacteriales</taxon>
        <taxon>Sphingobacteriaceae</taxon>
        <taxon>Mucilaginibacter</taxon>
    </lineage>
</organism>
<gene>
    <name evidence="9" type="ORF">Mucpa_5666</name>
</gene>
<dbReference type="PANTHER" id="PTHR43811:SF19">
    <property type="entry name" value="39 KDA FK506-BINDING NUCLEAR PROTEIN"/>
    <property type="match status" value="1"/>
</dbReference>
<evidence type="ECO:0000256" key="7">
    <source>
        <dbReference type="SAM" id="Phobius"/>
    </source>
</evidence>
<feature type="domain" description="PPIase FKBP-type" evidence="8">
    <location>
        <begin position="138"/>
        <end position="223"/>
    </location>
</feature>
<keyword evidence="7" id="KW-0472">Membrane</keyword>
<dbReference type="GO" id="GO:0006457">
    <property type="term" value="P:protein folding"/>
    <property type="evidence" value="ECO:0007669"/>
    <property type="project" value="InterPro"/>
</dbReference>
<dbReference type="Pfam" id="PF01346">
    <property type="entry name" value="FKBP_N"/>
    <property type="match status" value="1"/>
</dbReference>
<keyword evidence="10" id="KW-1185">Reference proteome</keyword>